<accession>A0A9K3CWT8</accession>
<dbReference type="OrthoDB" id="5575062at2759"/>
<sequence>MSAKGCRPTHCRVTPLQPFSPVIGMADFRLEKLEVCNFKSYRGKHTVEGFADFTAIVGPNGSGKSNLLDAFAFVLVAARKASEIRGVNLASLVNSEVSLEGDDDTECYVEMTVSVPD</sequence>
<evidence type="ECO:0000256" key="4">
    <source>
        <dbReference type="ARBA" id="ARBA00023242"/>
    </source>
</evidence>
<dbReference type="PANTHER" id="PTHR18937">
    <property type="entry name" value="STRUCTURAL MAINTENANCE OF CHROMOSOMES SMC FAMILY MEMBER"/>
    <property type="match status" value="1"/>
</dbReference>
<dbReference type="GO" id="GO:0005634">
    <property type="term" value="C:nucleus"/>
    <property type="evidence" value="ECO:0007669"/>
    <property type="project" value="UniProtKB-SubCell"/>
</dbReference>
<comment type="subcellular location">
    <subcellularLocation>
        <location evidence="1">Nucleus</location>
    </subcellularLocation>
</comment>
<keyword evidence="3" id="KW-0498">Mitosis</keyword>
<name>A0A9K3CWT8_9EUKA</name>
<dbReference type="AlphaFoldDB" id="A0A9K3CWT8"/>
<keyword evidence="5" id="KW-0131">Cell cycle</keyword>
<evidence type="ECO:0000256" key="1">
    <source>
        <dbReference type="ARBA" id="ARBA00004123"/>
    </source>
</evidence>
<evidence type="ECO:0000256" key="5">
    <source>
        <dbReference type="ARBA" id="ARBA00023306"/>
    </source>
</evidence>
<dbReference type="Proteomes" id="UP000265618">
    <property type="component" value="Unassembled WGS sequence"/>
</dbReference>
<feature type="non-terminal residue" evidence="7">
    <location>
        <position position="1"/>
    </location>
</feature>
<proteinExistence type="predicted"/>
<evidence type="ECO:0000313" key="8">
    <source>
        <dbReference type="Proteomes" id="UP000265618"/>
    </source>
</evidence>
<dbReference type="GO" id="GO:0051301">
    <property type="term" value="P:cell division"/>
    <property type="evidence" value="ECO:0007669"/>
    <property type="project" value="UniProtKB-KW"/>
</dbReference>
<dbReference type="PANTHER" id="PTHR18937:SF12">
    <property type="entry name" value="STRUCTURAL MAINTENANCE OF CHROMOSOMES PROTEIN"/>
    <property type="match status" value="1"/>
</dbReference>
<keyword evidence="4" id="KW-0539">Nucleus</keyword>
<evidence type="ECO:0000256" key="3">
    <source>
        <dbReference type="ARBA" id="ARBA00022776"/>
    </source>
</evidence>
<feature type="domain" description="RecF/RecN/SMC N-terminal" evidence="6">
    <location>
        <begin position="30"/>
        <end position="114"/>
    </location>
</feature>
<dbReference type="SUPFAM" id="SSF52540">
    <property type="entry name" value="P-loop containing nucleoside triphosphate hydrolases"/>
    <property type="match status" value="1"/>
</dbReference>
<evidence type="ECO:0000256" key="2">
    <source>
        <dbReference type="ARBA" id="ARBA00022618"/>
    </source>
</evidence>
<evidence type="ECO:0000313" key="7">
    <source>
        <dbReference type="EMBL" id="GIQ84422.1"/>
    </source>
</evidence>
<dbReference type="Gene3D" id="3.40.50.300">
    <property type="entry name" value="P-loop containing nucleotide triphosphate hydrolases"/>
    <property type="match status" value="1"/>
</dbReference>
<dbReference type="InterPro" id="IPR003395">
    <property type="entry name" value="RecF/RecN/SMC_N"/>
</dbReference>
<dbReference type="GO" id="GO:0008278">
    <property type="term" value="C:cohesin complex"/>
    <property type="evidence" value="ECO:0007669"/>
    <property type="project" value="TreeGrafter"/>
</dbReference>
<reference evidence="7 8" key="1">
    <citation type="journal article" date="2018" name="PLoS ONE">
        <title>The draft genome of Kipferlia bialata reveals reductive genome evolution in fornicate parasites.</title>
        <authorList>
            <person name="Tanifuji G."/>
            <person name="Takabayashi S."/>
            <person name="Kume K."/>
            <person name="Takagi M."/>
            <person name="Nakayama T."/>
            <person name="Kamikawa R."/>
            <person name="Inagaki Y."/>
            <person name="Hashimoto T."/>
        </authorList>
    </citation>
    <scope>NUCLEOTIDE SEQUENCE [LARGE SCALE GENOMIC DNA]</scope>
    <source>
        <strain evidence="7">NY0173</strain>
    </source>
</reference>
<protein>
    <recommendedName>
        <fullName evidence="6">RecF/RecN/SMC N-terminal domain-containing protein</fullName>
    </recommendedName>
</protein>
<comment type="caution">
    <text evidence="7">The sequence shown here is derived from an EMBL/GenBank/DDBJ whole genome shotgun (WGS) entry which is preliminary data.</text>
</comment>
<organism evidence="7 8">
    <name type="scientific">Kipferlia bialata</name>
    <dbReference type="NCBI Taxonomy" id="797122"/>
    <lineage>
        <taxon>Eukaryota</taxon>
        <taxon>Metamonada</taxon>
        <taxon>Carpediemonas-like organisms</taxon>
        <taxon>Kipferlia</taxon>
    </lineage>
</organism>
<keyword evidence="2" id="KW-0132">Cell division</keyword>
<dbReference type="EMBL" id="BDIP01001451">
    <property type="protein sequence ID" value="GIQ84422.1"/>
    <property type="molecule type" value="Genomic_DNA"/>
</dbReference>
<dbReference type="GO" id="GO:0003677">
    <property type="term" value="F:DNA binding"/>
    <property type="evidence" value="ECO:0007669"/>
    <property type="project" value="TreeGrafter"/>
</dbReference>
<gene>
    <name evidence="7" type="ORF">KIPB_005907</name>
</gene>
<evidence type="ECO:0000259" key="6">
    <source>
        <dbReference type="Pfam" id="PF02463"/>
    </source>
</evidence>
<dbReference type="GO" id="GO:0007062">
    <property type="term" value="P:sister chromatid cohesion"/>
    <property type="evidence" value="ECO:0007669"/>
    <property type="project" value="TreeGrafter"/>
</dbReference>
<dbReference type="InterPro" id="IPR027417">
    <property type="entry name" value="P-loop_NTPase"/>
</dbReference>
<dbReference type="Pfam" id="PF02463">
    <property type="entry name" value="SMC_N"/>
    <property type="match status" value="1"/>
</dbReference>
<keyword evidence="8" id="KW-1185">Reference proteome</keyword>